<evidence type="ECO:0000256" key="2">
    <source>
        <dbReference type="ARBA" id="ARBA00022448"/>
    </source>
</evidence>
<dbReference type="NCBIfam" id="TIGR01068">
    <property type="entry name" value="thioredoxin"/>
    <property type="match status" value="1"/>
</dbReference>
<reference evidence="8 9" key="1">
    <citation type="submission" date="2024-06" db="EMBL/GenBank/DDBJ databases">
        <authorList>
            <person name="Woo H."/>
        </authorList>
    </citation>
    <scope>NUCLEOTIDE SEQUENCE [LARGE SCALE GENOMIC DNA]</scope>
    <source>
        <strain evidence="8 9">Si-c</strain>
    </source>
</reference>
<dbReference type="PANTHER" id="PTHR45663">
    <property type="entry name" value="GEO12009P1"/>
    <property type="match status" value="1"/>
</dbReference>
<dbReference type="Gene3D" id="3.40.30.10">
    <property type="entry name" value="Glutaredoxin"/>
    <property type="match status" value="1"/>
</dbReference>
<evidence type="ECO:0000256" key="5">
    <source>
        <dbReference type="ARBA" id="ARBA00023284"/>
    </source>
</evidence>
<dbReference type="SUPFAM" id="SSF52833">
    <property type="entry name" value="Thioredoxin-like"/>
    <property type="match status" value="1"/>
</dbReference>
<dbReference type="InterPro" id="IPR005746">
    <property type="entry name" value="Thioredoxin"/>
</dbReference>
<dbReference type="CDD" id="cd02947">
    <property type="entry name" value="TRX_family"/>
    <property type="match status" value="1"/>
</dbReference>
<sequence>MSEHAVDVTEATFADEIEQAELPVFVDFWAPWCGPCKQLTPRFDELAQMYQGRVKFAKIDIDGNQALAKRFGVRSVPALLLLKAGEVVAQTLGAQSRSALVDLLDQHVTAQTSGKPLAPVKSLRAFHGDGELKRKVIDQVRKHIEAGQIQVRGQFPPTAPICETEREQYTLIGAALHGTSMEQYEAAIGIPASAAILEDFIHVFPMQVSADPLGSLSYTLRGAMRDYPLEWFEGIPPGVDLRHTTSYFLHWLLLDLVEGSPSLPFGATSSDSIKASVRDVAVLHGRMAKGDVPSAAEWKAAREAAGKARPSYQEDAVSWGVATCAEATSWPSDELPFVAREGLNTLFSSLREIAVRHGYSAAAWAEREAIATTYQKKKESEPDAGREAIFAWEETKAFFAMLKDARPTDIAQLELLQHTLGKHWHQGLMQALAKTLQQGA</sequence>
<dbReference type="PROSITE" id="PS51352">
    <property type="entry name" value="THIOREDOXIN_2"/>
    <property type="match status" value="1"/>
</dbReference>
<keyword evidence="3" id="KW-0249">Electron transport</keyword>
<evidence type="ECO:0000313" key="9">
    <source>
        <dbReference type="Proteomes" id="UP001556220"/>
    </source>
</evidence>
<organism evidence="8 9">
    <name type="scientific">Rhodanobacter lycopersici</name>
    <dbReference type="NCBI Taxonomy" id="3162487"/>
    <lineage>
        <taxon>Bacteria</taxon>
        <taxon>Pseudomonadati</taxon>
        <taxon>Pseudomonadota</taxon>
        <taxon>Gammaproteobacteria</taxon>
        <taxon>Lysobacterales</taxon>
        <taxon>Rhodanobacteraceae</taxon>
        <taxon>Rhodanobacter</taxon>
    </lineage>
</organism>
<evidence type="ECO:0000256" key="4">
    <source>
        <dbReference type="ARBA" id="ARBA00023157"/>
    </source>
</evidence>
<keyword evidence="9" id="KW-1185">Reference proteome</keyword>
<evidence type="ECO:0000313" key="8">
    <source>
        <dbReference type="EMBL" id="MEW9570265.1"/>
    </source>
</evidence>
<feature type="domain" description="Thioredoxin" evidence="7">
    <location>
        <begin position="1"/>
        <end position="109"/>
    </location>
</feature>
<dbReference type="PRINTS" id="PR00421">
    <property type="entry name" value="THIOREDOXIN"/>
</dbReference>
<dbReference type="EMBL" id="JBFOHK010000001">
    <property type="protein sequence ID" value="MEW9570265.1"/>
    <property type="molecule type" value="Genomic_DNA"/>
</dbReference>
<comment type="caution">
    <text evidence="8">The sequence shown here is derived from an EMBL/GenBank/DDBJ whole genome shotgun (WGS) entry which is preliminary data.</text>
</comment>
<evidence type="ECO:0000256" key="6">
    <source>
        <dbReference type="NCBIfam" id="TIGR01068"/>
    </source>
</evidence>
<keyword evidence="4" id="KW-1015">Disulfide bond</keyword>
<comment type="similarity">
    <text evidence="1">Belongs to the thioredoxin family.</text>
</comment>
<protein>
    <recommendedName>
        <fullName evidence="6">Thioredoxin</fullName>
    </recommendedName>
</protein>
<keyword evidence="2" id="KW-0813">Transport</keyword>
<proteinExistence type="inferred from homology"/>
<dbReference type="InterPro" id="IPR017937">
    <property type="entry name" value="Thioredoxin_CS"/>
</dbReference>
<gene>
    <name evidence="8" type="primary">trxA</name>
    <name evidence="8" type="ORF">ABQJ54_00730</name>
</gene>
<dbReference type="PROSITE" id="PS00194">
    <property type="entry name" value="THIOREDOXIN_1"/>
    <property type="match status" value="1"/>
</dbReference>
<keyword evidence="5" id="KW-0676">Redox-active center</keyword>
<evidence type="ECO:0000259" key="7">
    <source>
        <dbReference type="PROSITE" id="PS51352"/>
    </source>
</evidence>
<dbReference type="Proteomes" id="UP001556220">
    <property type="component" value="Unassembled WGS sequence"/>
</dbReference>
<dbReference type="InterPro" id="IPR013766">
    <property type="entry name" value="Thioredoxin_domain"/>
</dbReference>
<dbReference type="RefSeq" id="WP_367852365.1">
    <property type="nucleotide sequence ID" value="NZ_JBFOHK010000001.1"/>
</dbReference>
<accession>A0ABV3Q946</accession>
<evidence type="ECO:0000256" key="3">
    <source>
        <dbReference type="ARBA" id="ARBA00022982"/>
    </source>
</evidence>
<name>A0ABV3Q946_9GAMM</name>
<dbReference type="InterPro" id="IPR036249">
    <property type="entry name" value="Thioredoxin-like_sf"/>
</dbReference>
<dbReference type="PANTHER" id="PTHR45663:SF11">
    <property type="entry name" value="GEO12009P1"/>
    <property type="match status" value="1"/>
</dbReference>
<dbReference type="Pfam" id="PF00085">
    <property type="entry name" value="Thioredoxin"/>
    <property type="match status" value="1"/>
</dbReference>
<evidence type="ECO:0000256" key="1">
    <source>
        <dbReference type="ARBA" id="ARBA00008987"/>
    </source>
</evidence>